<evidence type="ECO:0000313" key="1">
    <source>
        <dbReference type="EMBL" id="RZC59553.1"/>
    </source>
</evidence>
<dbReference type="AlphaFoldDB" id="A0A4Y7JEN6"/>
<keyword evidence="2" id="KW-1185">Reference proteome</keyword>
<reference evidence="1 2" key="1">
    <citation type="journal article" date="2018" name="Science">
        <title>The opium poppy genome and morphinan production.</title>
        <authorList>
            <person name="Guo L."/>
            <person name="Winzer T."/>
            <person name="Yang X."/>
            <person name="Li Y."/>
            <person name="Ning Z."/>
            <person name="He Z."/>
            <person name="Teodor R."/>
            <person name="Lu Y."/>
            <person name="Bowser T.A."/>
            <person name="Graham I.A."/>
            <person name="Ye K."/>
        </authorList>
    </citation>
    <scope>NUCLEOTIDE SEQUENCE [LARGE SCALE GENOMIC DNA]</scope>
    <source>
        <strain evidence="2">cv. HN1</strain>
        <tissue evidence="1">Leaves</tissue>
    </source>
</reference>
<accession>A0A4Y7JEN6</accession>
<evidence type="ECO:0000313" key="2">
    <source>
        <dbReference type="Proteomes" id="UP000316621"/>
    </source>
</evidence>
<dbReference type="EMBL" id="CM010718">
    <property type="protein sequence ID" value="RZC59553.1"/>
    <property type="molecule type" value="Genomic_DNA"/>
</dbReference>
<sequence length="72" mass="8201">MENSGKSARASELNGQQKNLYPTYMKLPDFLSLWLSFDHMRKELTSKIGRLHKMIVFGAFKKGSKCTLGGYN</sequence>
<protein>
    <submittedName>
        <fullName evidence="1">Uncharacterized protein</fullName>
    </submittedName>
</protein>
<proteinExistence type="predicted"/>
<gene>
    <name evidence="1" type="ORF">C5167_006853</name>
</gene>
<organism evidence="1 2">
    <name type="scientific">Papaver somniferum</name>
    <name type="common">Opium poppy</name>
    <dbReference type="NCBI Taxonomy" id="3469"/>
    <lineage>
        <taxon>Eukaryota</taxon>
        <taxon>Viridiplantae</taxon>
        <taxon>Streptophyta</taxon>
        <taxon>Embryophyta</taxon>
        <taxon>Tracheophyta</taxon>
        <taxon>Spermatophyta</taxon>
        <taxon>Magnoliopsida</taxon>
        <taxon>Ranunculales</taxon>
        <taxon>Papaveraceae</taxon>
        <taxon>Papaveroideae</taxon>
        <taxon>Papaver</taxon>
    </lineage>
</organism>
<dbReference type="Proteomes" id="UP000316621">
    <property type="component" value="Chromosome 4"/>
</dbReference>
<name>A0A4Y7JEN6_PAPSO</name>
<dbReference type="Gramene" id="RZC59553">
    <property type="protein sequence ID" value="RZC59553"/>
    <property type="gene ID" value="C5167_006853"/>
</dbReference>